<protein>
    <submittedName>
        <fullName evidence="1">Uncharacterized protein</fullName>
    </submittedName>
</protein>
<evidence type="ECO:0000313" key="1">
    <source>
        <dbReference type="EMBL" id="GBP82872.1"/>
    </source>
</evidence>
<accession>A0A4C1Z6D1</accession>
<gene>
    <name evidence="1" type="ORF">EVAR_55423_1</name>
</gene>
<name>A0A4C1Z6D1_EUMVA</name>
<dbReference type="AlphaFoldDB" id="A0A4C1Z6D1"/>
<keyword evidence="2" id="KW-1185">Reference proteome</keyword>
<proteinExistence type="predicted"/>
<organism evidence="1 2">
    <name type="scientific">Eumeta variegata</name>
    <name type="common">Bagworm moth</name>
    <name type="synonym">Eumeta japonica</name>
    <dbReference type="NCBI Taxonomy" id="151549"/>
    <lineage>
        <taxon>Eukaryota</taxon>
        <taxon>Metazoa</taxon>
        <taxon>Ecdysozoa</taxon>
        <taxon>Arthropoda</taxon>
        <taxon>Hexapoda</taxon>
        <taxon>Insecta</taxon>
        <taxon>Pterygota</taxon>
        <taxon>Neoptera</taxon>
        <taxon>Endopterygota</taxon>
        <taxon>Lepidoptera</taxon>
        <taxon>Glossata</taxon>
        <taxon>Ditrysia</taxon>
        <taxon>Tineoidea</taxon>
        <taxon>Psychidae</taxon>
        <taxon>Oiketicinae</taxon>
        <taxon>Eumeta</taxon>
    </lineage>
</organism>
<evidence type="ECO:0000313" key="2">
    <source>
        <dbReference type="Proteomes" id="UP000299102"/>
    </source>
</evidence>
<dbReference type="Proteomes" id="UP000299102">
    <property type="component" value="Unassembled WGS sequence"/>
</dbReference>
<dbReference type="EMBL" id="BGZK01001591">
    <property type="protein sequence ID" value="GBP82872.1"/>
    <property type="molecule type" value="Genomic_DNA"/>
</dbReference>
<comment type="caution">
    <text evidence="1">The sequence shown here is derived from an EMBL/GenBank/DDBJ whole genome shotgun (WGS) entry which is preliminary data.</text>
</comment>
<sequence length="121" mass="13584">MAAVSDVKQMSGTAAKDPLAHELKTRWPVVDIKQRTSWFQSNTLNKLKAIALLSPSHVKDTERFTSDSHLTIFFPPSRLFPLHKTRLKSVLIEKLVPAPVRLIEPTSRGTPADACPEWMPL</sequence>
<reference evidence="1 2" key="1">
    <citation type="journal article" date="2019" name="Commun. Biol.">
        <title>The bagworm genome reveals a unique fibroin gene that provides high tensile strength.</title>
        <authorList>
            <person name="Kono N."/>
            <person name="Nakamura H."/>
            <person name="Ohtoshi R."/>
            <person name="Tomita M."/>
            <person name="Numata K."/>
            <person name="Arakawa K."/>
        </authorList>
    </citation>
    <scope>NUCLEOTIDE SEQUENCE [LARGE SCALE GENOMIC DNA]</scope>
</reference>